<proteinExistence type="predicted"/>
<sequence length="742" mass="71889">MITMAPVRRALAVATVSGLAVTSLAPVALAATVNDFAALAAAFADPSGAGGTASLGADLDQGAAANLTLAAGASLTLDLNGHELTTRMVDLGAGSTLTVTDTAGTPGRLAATTGAGNATEPGIRTTGATLVVEGRAEVAADASGTTCCAGIGGGPGDADGGTVTVRGDASVTARGGQFGAGIGGGDGARGGRVTIAGRATVHAYGNEDGGGSGIGGGDYADGGTVTIEGGADVTAAGLGAGSGIGGGYWGGSGGALAVGGDATVSAHGTDGGAGIGGGTFPWAEPERGGSAGGTVTIGGRARVTALAEPAGAYDSGSGVGGGAYGGKGGTLTVRESASLTARATGNSAGIGGGRGGDGGTATFTGSPAVTAASDGAGAGIGGGQARNGSGGKGGQVKIEGGTVVAGNNRNAGDSSAVGQGDGGTGFGSLRIDAPGTLAIPPDAVLRVLDGVTVPWDGYLRQHAAALPFTTAPEAPAQPKKLPLPAGSEARDGYDDGSGRSARAARPSRPRAVAAARPGEVVNDGAIQLPTSHVDWAKLKVLPHNFLITFDANGGTPTRAVRVFATSFRAGARTVPAHPTWKGHTFLGYNTARDGSGEDVTIGPDTGLSADRTVYAQWKDAPGRLQVRKTASRSAVRVGGKVRYTVTARNGGGSTLTGAAFTDHLASVLRHARLSGAAHASAGTVRRAGRTLVWTGTLAPGATATVTFTVVADHAGRMVNTVRWKGSPGVVRTRTLVTPRHVK</sequence>
<feature type="signal peptide" evidence="3">
    <location>
        <begin position="1"/>
        <end position="30"/>
    </location>
</feature>
<protein>
    <submittedName>
        <fullName evidence="5">DUF11 domain-containing protein</fullName>
    </submittedName>
</protein>
<feature type="compositionally biased region" description="Low complexity" evidence="2">
    <location>
        <begin position="471"/>
        <end position="485"/>
    </location>
</feature>
<name>A0ABS7G522_9ACTN</name>
<evidence type="ECO:0000256" key="2">
    <source>
        <dbReference type="SAM" id="MobiDB-lite"/>
    </source>
</evidence>
<evidence type="ECO:0000313" key="5">
    <source>
        <dbReference type="EMBL" id="MBW8487571.1"/>
    </source>
</evidence>
<dbReference type="EMBL" id="JAIBOA010000036">
    <property type="protein sequence ID" value="MBW8487571.1"/>
    <property type="molecule type" value="Genomic_DNA"/>
</dbReference>
<dbReference type="Pfam" id="PF09479">
    <property type="entry name" value="Flg_new"/>
    <property type="match status" value="1"/>
</dbReference>
<feature type="chain" id="PRO_5046229761" evidence="3">
    <location>
        <begin position="31"/>
        <end position="742"/>
    </location>
</feature>
<feature type="region of interest" description="Disordered" evidence="2">
    <location>
        <begin position="470"/>
        <end position="516"/>
    </location>
</feature>
<dbReference type="InterPro" id="IPR057687">
    <property type="entry name" value="DUF7927"/>
</dbReference>
<feature type="compositionally biased region" description="Low complexity" evidence="2">
    <location>
        <begin position="498"/>
        <end position="516"/>
    </location>
</feature>
<dbReference type="InterPro" id="IPR042229">
    <property type="entry name" value="Listeria/Bacterioides_rpt_sf"/>
</dbReference>
<dbReference type="Gene3D" id="2.60.40.4270">
    <property type="entry name" value="Listeria-Bacteroides repeat domain"/>
    <property type="match status" value="1"/>
</dbReference>
<reference evidence="5 6" key="1">
    <citation type="submission" date="2021-07" db="EMBL/GenBank/DDBJ databases">
        <title>Actinomadura sp. PM05-2 isolated from lichen.</title>
        <authorList>
            <person name="Somphong A."/>
            <person name="Phongsopitanun W."/>
            <person name="Tanasupawat S."/>
            <person name="Peongsungnone V."/>
        </authorList>
    </citation>
    <scope>NUCLEOTIDE SEQUENCE [LARGE SCALE GENOMIC DNA]</scope>
    <source>
        <strain evidence="5 6">PM05-2</strain>
    </source>
</reference>
<feature type="domain" description="DUF7927" evidence="4">
    <location>
        <begin position="628"/>
        <end position="714"/>
    </location>
</feature>
<evidence type="ECO:0000313" key="6">
    <source>
        <dbReference type="Proteomes" id="UP000774570"/>
    </source>
</evidence>
<dbReference type="Gene3D" id="2.60.40.10">
    <property type="entry name" value="Immunoglobulins"/>
    <property type="match status" value="1"/>
</dbReference>
<dbReference type="InterPro" id="IPR013783">
    <property type="entry name" value="Ig-like_fold"/>
</dbReference>
<dbReference type="InterPro" id="IPR047589">
    <property type="entry name" value="DUF11_rpt"/>
</dbReference>
<dbReference type="NCBIfam" id="TIGR01451">
    <property type="entry name" value="B_ant_repeat"/>
    <property type="match status" value="1"/>
</dbReference>
<comment type="caution">
    <text evidence="5">The sequence shown here is derived from an EMBL/GenBank/DDBJ whole genome shotgun (WGS) entry which is preliminary data.</text>
</comment>
<evidence type="ECO:0000259" key="4">
    <source>
        <dbReference type="Pfam" id="PF25549"/>
    </source>
</evidence>
<organism evidence="5 6">
    <name type="scientific">Actinomadura parmotrematis</name>
    <dbReference type="NCBI Taxonomy" id="2864039"/>
    <lineage>
        <taxon>Bacteria</taxon>
        <taxon>Bacillati</taxon>
        <taxon>Actinomycetota</taxon>
        <taxon>Actinomycetes</taxon>
        <taxon>Streptosporangiales</taxon>
        <taxon>Thermomonosporaceae</taxon>
        <taxon>Actinomadura</taxon>
    </lineage>
</organism>
<dbReference type="InterPro" id="IPR013378">
    <property type="entry name" value="InlB-like_B-rpt"/>
</dbReference>
<dbReference type="RefSeq" id="WP_220170805.1">
    <property type="nucleotide sequence ID" value="NZ_JAIBOA010000036.1"/>
</dbReference>
<accession>A0ABS7G522</accession>
<feature type="compositionally biased region" description="Basic and acidic residues" evidence="2">
    <location>
        <begin position="488"/>
        <end position="497"/>
    </location>
</feature>
<dbReference type="Proteomes" id="UP000774570">
    <property type="component" value="Unassembled WGS sequence"/>
</dbReference>
<keyword evidence="6" id="KW-1185">Reference proteome</keyword>
<dbReference type="Pfam" id="PF25549">
    <property type="entry name" value="DUF7927"/>
    <property type="match status" value="1"/>
</dbReference>
<gene>
    <name evidence="5" type="ORF">K1Y72_34820</name>
</gene>
<keyword evidence="3" id="KW-0732">Signal</keyword>
<comment type="subcellular location">
    <subcellularLocation>
        <location evidence="1">Cell envelope</location>
    </subcellularLocation>
</comment>
<evidence type="ECO:0000256" key="3">
    <source>
        <dbReference type="SAM" id="SignalP"/>
    </source>
</evidence>
<evidence type="ECO:0000256" key="1">
    <source>
        <dbReference type="ARBA" id="ARBA00004196"/>
    </source>
</evidence>